<keyword evidence="1 2" id="KW-0436">Ligase</keyword>
<feature type="coiled-coil region" evidence="2">
    <location>
        <begin position="436"/>
        <end position="472"/>
    </location>
</feature>
<dbReference type="EMBL" id="JAESIY010000006">
    <property type="protein sequence ID" value="MBL3657064.1"/>
    <property type="molecule type" value="Genomic_DNA"/>
</dbReference>
<dbReference type="RefSeq" id="WP_202244855.1">
    <property type="nucleotide sequence ID" value="NZ_JAESIY010000006.1"/>
</dbReference>
<evidence type="ECO:0000313" key="5">
    <source>
        <dbReference type="EMBL" id="MBL3657064.1"/>
    </source>
</evidence>
<feature type="domain" description="Bacillithiol biosynthesis BshC N-terminal Rossmann-like" evidence="3">
    <location>
        <begin position="1"/>
        <end position="358"/>
    </location>
</feature>
<name>A0A937FA30_9BACT</name>
<dbReference type="InterPro" id="IPR011199">
    <property type="entry name" value="Bacillithiol_biosynth_BshC"/>
</dbReference>
<comment type="caution">
    <text evidence="5">The sequence shown here is derived from an EMBL/GenBank/DDBJ whole genome shotgun (WGS) entry which is preliminary data.</text>
</comment>
<evidence type="ECO:0000256" key="1">
    <source>
        <dbReference type="ARBA" id="ARBA00022598"/>
    </source>
</evidence>
<evidence type="ECO:0000256" key="2">
    <source>
        <dbReference type="HAMAP-Rule" id="MF_01867"/>
    </source>
</evidence>
<dbReference type="Proteomes" id="UP000659388">
    <property type="component" value="Unassembled WGS sequence"/>
</dbReference>
<dbReference type="Pfam" id="PF24850">
    <property type="entry name" value="CC_BshC"/>
    <property type="match status" value="1"/>
</dbReference>
<dbReference type="AlphaFoldDB" id="A0A937FA30"/>
<comment type="similarity">
    <text evidence="2">Belongs to the BshC family.</text>
</comment>
<feature type="domain" description="Bacillithiol biosynthesis BshC C-terminal coiled-coil" evidence="4">
    <location>
        <begin position="360"/>
        <end position="514"/>
    </location>
</feature>
<dbReference type="InterPro" id="IPR055399">
    <property type="entry name" value="CC_BshC"/>
</dbReference>
<protein>
    <recommendedName>
        <fullName evidence="2">Putative cysteine ligase BshC</fullName>
        <ecNumber evidence="2">6.-.-.-</ecNumber>
    </recommendedName>
</protein>
<dbReference type="GO" id="GO:0016874">
    <property type="term" value="F:ligase activity"/>
    <property type="evidence" value="ECO:0007669"/>
    <property type="project" value="UniProtKB-UniRule"/>
</dbReference>
<proteinExistence type="inferred from homology"/>
<dbReference type="PIRSF" id="PIRSF012535">
    <property type="entry name" value="UCP012535"/>
    <property type="match status" value="1"/>
</dbReference>
<dbReference type="HAMAP" id="MF_01867">
    <property type="entry name" value="BshC"/>
    <property type="match status" value="1"/>
</dbReference>
<evidence type="ECO:0000259" key="4">
    <source>
        <dbReference type="Pfam" id="PF24850"/>
    </source>
</evidence>
<dbReference type="EC" id="6.-.-.-" evidence="2"/>
<dbReference type="InterPro" id="IPR055398">
    <property type="entry name" value="Rossmann-like_BshC"/>
</dbReference>
<dbReference type="Pfam" id="PF10079">
    <property type="entry name" value="Rossmann-like_BshC"/>
    <property type="match status" value="1"/>
</dbReference>
<evidence type="ECO:0000259" key="3">
    <source>
        <dbReference type="Pfam" id="PF10079"/>
    </source>
</evidence>
<evidence type="ECO:0000313" key="6">
    <source>
        <dbReference type="Proteomes" id="UP000659388"/>
    </source>
</evidence>
<gene>
    <name evidence="2 5" type="primary">bshC</name>
    <name evidence="5" type="ORF">JL102_13035</name>
</gene>
<dbReference type="NCBIfam" id="TIGR03998">
    <property type="entry name" value="thiol_BshC"/>
    <property type="match status" value="1"/>
</dbReference>
<keyword evidence="2" id="KW-0175">Coiled coil</keyword>
<reference evidence="5" key="1">
    <citation type="submission" date="2021-01" db="EMBL/GenBank/DDBJ databases">
        <title>Fulvivirga kasyanovii gen. nov., sp nov., a novel member of the phylum Bacteroidetes isolated from seawater in a mussel farm.</title>
        <authorList>
            <person name="Zhao L.-H."/>
            <person name="Wang Z.-J."/>
        </authorList>
    </citation>
    <scope>NUCLEOTIDE SEQUENCE</scope>
    <source>
        <strain evidence="5">2943</strain>
    </source>
</reference>
<keyword evidence="6" id="KW-1185">Reference proteome</keyword>
<organism evidence="5 6">
    <name type="scientific">Fulvivirga sediminis</name>
    <dbReference type="NCBI Taxonomy" id="2803949"/>
    <lineage>
        <taxon>Bacteria</taxon>
        <taxon>Pseudomonadati</taxon>
        <taxon>Bacteroidota</taxon>
        <taxon>Cytophagia</taxon>
        <taxon>Cytophagales</taxon>
        <taxon>Fulvivirgaceae</taxon>
        <taxon>Fulvivirga</taxon>
    </lineage>
</organism>
<sequence length="516" mass="59811">MNTSKVDFTETNQFSALFLDYIKGKDQLKGFYSQYPEKSNFQRQIEERNFSSDTREVLVKVLREQYQHLDAEYAPIGLLAEENTFTITTGHQLNIFTGPLYFIYKLVTVINTCKELKQAYPEYNFVPVYWMATEDHDFDEISYFKLSGKKYQWATDQKGGVGRFSTKGIEEIIASVPGMPQFFINAYTKSKNLTDAVRSYVHHLFGEEGLIVVDADSPELKTVLRPYIEADVIKNETLALVEKQSSDLEKLGYKTQIHAREINFFYLEDGLRERIVKDEGVYHVLDTQLSFSEQEINELIDNHPERFSPNVVLRPLYQEVVLPNLAYAGGPAEVVYWLQLKAAFDHYEVPFPMLMPRNFALVIPSPVKRKMDKLGVIYTDLFKDRSGLEKEIVEKYSTHDIHLNGQKEAISEYFDKIKVQAMAIDPTLGQHVEAQQTKTKNRLEIIEKKLIRAEKKNQADKLRQLNAVLDELFPGGSPQERVDNFLNFYLEDDDFIKKLIISFEPLDFRFNVITND</sequence>
<accession>A0A937FA30</accession>